<protein>
    <recommendedName>
        <fullName evidence="3">Arylsulfatase</fullName>
    </recommendedName>
</protein>
<sequence>MTRPLVALVHAAPAAVEPANAALREAFPEATAWNLLDDRLVSEADAAGGLTPALRRRMLGLIRHAVDGGAEAVQLSCSMYGPVAGLARQLWSAPVRGADDAAFAELARRGRTTAVLVSSLDSALAESAGRLDIAAPEARVLPALAQPAGADSLAVAVRPHLPAADLVLLAQYSLSPHAAALAADLGTEVLSPPLLAARSLRTQLLGAA</sequence>
<evidence type="ECO:0000313" key="2">
    <source>
        <dbReference type="Proteomes" id="UP001500483"/>
    </source>
</evidence>
<evidence type="ECO:0008006" key="3">
    <source>
        <dbReference type="Google" id="ProtNLM"/>
    </source>
</evidence>
<dbReference type="EMBL" id="BAAAYK010000038">
    <property type="protein sequence ID" value="GAA3357422.1"/>
    <property type="molecule type" value="Genomic_DNA"/>
</dbReference>
<proteinExistence type="predicted"/>
<gene>
    <name evidence="1" type="ORF">GCM10020366_25420</name>
</gene>
<evidence type="ECO:0000313" key="1">
    <source>
        <dbReference type="EMBL" id="GAA3357422.1"/>
    </source>
</evidence>
<name>A0ABP6RQ42_9PSEU</name>
<dbReference type="Proteomes" id="UP001500483">
    <property type="component" value="Unassembled WGS sequence"/>
</dbReference>
<keyword evidence="2" id="KW-1185">Reference proteome</keyword>
<comment type="caution">
    <text evidence="1">The sequence shown here is derived from an EMBL/GenBank/DDBJ whole genome shotgun (WGS) entry which is preliminary data.</text>
</comment>
<accession>A0ABP6RQ42</accession>
<reference evidence="2" key="1">
    <citation type="journal article" date="2019" name="Int. J. Syst. Evol. Microbiol.">
        <title>The Global Catalogue of Microorganisms (GCM) 10K type strain sequencing project: providing services to taxonomists for standard genome sequencing and annotation.</title>
        <authorList>
            <consortium name="The Broad Institute Genomics Platform"/>
            <consortium name="The Broad Institute Genome Sequencing Center for Infectious Disease"/>
            <person name="Wu L."/>
            <person name="Ma J."/>
        </authorList>
    </citation>
    <scope>NUCLEOTIDE SEQUENCE [LARGE SCALE GENOMIC DNA]</scope>
    <source>
        <strain evidence="2">JCM 9687</strain>
    </source>
</reference>
<dbReference type="RefSeq" id="WP_344926457.1">
    <property type="nucleotide sequence ID" value="NZ_BAAAYK010000038.1"/>
</dbReference>
<organism evidence="1 2">
    <name type="scientific">Saccharopolyspora gregorii</name>
    <dbReference type="NCBI Taxonomy" id="33914"/>
    <lineage>
        <taxon>Bacteria</taxon>
        <taxon>Bacillati</taxon>
        <taxon>Actinomycetota</taxon>
        <taxon>Actinomycetes</taxon>
        <taxon>Pseudonocardiales</taxon>
        <taxon>Pseudonocardiaceae</taxon>
        <taxon>Saccharopolyspora</taxon>
    </lineage>
</organism>